<evidence type="ECO:0000313" key="2">
    <source>
        <dbReference type="Proteomes" id="UP000828048"/>
    </source>
</evidence>
<gene>
    <name evidence="1" type="ORF">Vadar_012124</name>
</gene>
<dbReference type="Proteomes" id="UP000828048">
    <property type="component" value="Chromosome 6"/>
</dbReference>
<organism evidence="1 2">
    <name type="scientific">Vaccinium darrowii</name>
    <dbReference type="NCBI Taxonomy" id="229202"/>
    <lineage>
        <taxon>Eukaryota</taxon>
        <taxon>Viridiplantae</taxon>
        <taxon>Streptophyta</taxon>
        <taxon>Embryophyta</taxon>
        <taxon>Tracheophyta</taxon>
        <taxon>Spermatophyta</taxon>
        <taxon>Magnoliopsida</taxon>
        <taxon>eudicotyledons</taxon>
        <taxon>Gunneridae</taxon>
        <taxon>Pentapetalae</taxon>
        <taxon>asterids</taxon>
        <taxon>Ericales</taxon>
        <taxon>Ericaceae</taxon>
        <taxon>Vaccinioideae</taxon>
        <taxon>Vaccinieae</taxon>
        <taxon>Vaccinium</taxon>
    </lineage>
</organism>
<sequence>MLFSDFPLLLGLLLLPTLFLAPAFAAKQSYVVYMGAHSISPAGALAASSSVRPGVLDKTDHCQFLASFLGSTEKAEEAMFYSYTRDINGFAATLDEEQAAEIAKHPNVLSVFANKPRHLHTTHSWEFMRLERNGQVKPHSLWETANYGEDIIIANLDTGVWPESQSFSDIGYGPIPSKWTGSCQNGVPCNRKLIGAKYFNKGYSSGGGKLTPETQSARDYEGHGSHTLSTAGGNFVHNASVLGVFNGTAKGGSPKARVASYKVCWPKIDQLGGCYDADTLDAFDAAIHDGVDVLSLSLGAEPSPYFDDGIGIGAFHAVRNGIVVVCSAGNSGPQSGTVTNVAPWILTVAASTMDRDFASFAELKNGLRFKGASLSKPLQGKGFLPLISGAVAKAANANETAALNCLAGSLDPRKVKGKILVCLRGINGRLEKGQVAALAGAAGMILCNDLADGNDLIADPHVLPATHINYTAGLAVFAYLNSTSAPLGRIDGPMTELNQKPAPVMASFSSRGPNTITPEILKPDITAPGVNVIAAYSEAVQTVDNRTTPYITESGTSMSCPHVSGVVGLLKKLHPDWSPAAIKSAIMTTATTRDNTRHPMVDESALLKATPFSFGAGHMQPTLAADPGLVYDLGINDYLDFLCATGYNQSMIQIFSQAPYTCPNNTNLLNFNYPSITVPNLSGSVTVTRTLKNVGPPATYRARVVKPLGISVTVKPRSLKFQKVGEEKSFSLTLKAKDVGFPKDYVFGELLWVGGRHHTVRSPIVVASSAVKKSTAGDIQQTVQNIENSL</sequence>
<proteinExistence type="predicted"/>
<keyword evidence="2" id="KW-1185">Reference proteome</keyword>
<accession>A0ACB7X993</accession>
<reference evidence="1 2" key="1">
    <citation type="journal article" date="2021" name="Hortic Res">
        <title>High-quality reference genome and annotation aids understanding of berry development for evergreen blueberry (Vaccinium darrowii).</title>
        <authorList>
            <person name="Yu J."/>
            <person name="Hulse-Kemp A.M."/>
            <person name="Babiker E."/>
            <person name="Staton M."/>
        </authorList>
    </citation>
    <scope>NUCLEOTIDE SEQUENCE [LARGE SCALE GENOMIC DNA]</scope>
    <source>
        <strain evidence="2">cv. NJ 8807/NJ 8810</strain>
        <tissue evidence="1">Young leaf</tissue>
    </source>
</reference>
<evidence type="ECO:0000313" key="1">
    <source>
        <dbReference type="EMBL" id="KAH7837289.1"/>
    </source>
</evidence>
<protein>
    <submittedName>
        <fullName evidence="1">Uncharacterized protein</fullName>
    </submittedName>
</protein>
<comment type="caution">
    <text evidence="1">The sequence shown here is derived from an EMBL/GenBank/DDBJ whole genome shotgun (WGS) entry which is preliminary data.</text>
</comment>
<name>A0ACB7X993_9ERIC</name>
<dbReference type="EMBL" id="CM037156">
    <property type="protein sequence ID" value="KAH7837289.1"/>
    <property type="molecule type" value="Genomic_DNA"/>
</dbReference>